<dbReference type="OrthoDB" id="529273at2759"/>
<feature type="compositionally biased region" description="Low complexity" evidence="1">
    <location>
        <begin position="97"/>
        <end position="123"/>
    </location>
</feature>
<dbReference type="KEGG" id="fcy:FRACYDRAFT_265018"/>
<accession>A0A1E7EMR7</accession>
<feature type="region of interest" description="Disordered" evidence="1">
    <location>
        <begin position="241"/>
        <end position="276"/>
    </location>
</feature>
<evidence type="ECO:0000256" key="1">
    <source>
        <dbReference type="SAM" id="MobiDB-lite"/>
    </source>
</evidence>
<dbReference type="Proteomes" id="UP000095751">
    <property type="component" value="Unassembled WGS sequence"/>
</dbReference>
<evidence type="ECO:0000313" key="3">
    <source>
        <dbReference type="Proteomes" id="UP000095751"/>
    </source>
</evidence>
<gene>
    <name evidence="2" type="ORF">FRACYDRAFT_265018</name>
</gene>
<name>A0A1E7EMR7_9STRA</name>
<dbReference type="EMBL" id="KV784388">
    <property type="protein sequence ID" value="OEU07228.1"/>
    <property type="molecule type" value="Genomic_DNA"/>
</dbReference>
<feature type="region of interest" description="Disordered" evidence="1">
    <location>
        <begin position="92"/>
        <end position="172"/>
    </location>
</feature>
<reference evidence="2 3" key="1">
    <citation type="submission" date="2016-09" db="EMBL/GenBank/DDBJ databases">
        <title>Extensive genetic diversity and differential bi-allelic expression allows diatom success in the polar Southern Ocean.</title>
        <authorList>
            <consortium name="DOE Joint Genome Institute"/>
            <person name="Mock T."/>
            <person name="Otillar R.P."/>
            <person name="Strauss J."/>
            <person name="Dupont C."/>
            <person name="Frickenhaus S."/>
            <person name="Maumus F."/>
            <person name="Mcmullan M."/>
            <person name="Sanges R."/>
            <person name="Schmutz J."/>
            <person name="Toseland A."/>
            <person name="Valas R."/>
            <person name="Veluchamy A."/>
            <person name="Ward B.J."/>
            <person name="Allen A."/>
            <person name="Barry K."/>
            <person name="Falciatore A."/>
            <person name="Ferrante M."/>
            <person name="Fortunato A.E."/>
            <person name="Gloeckner G."/>
            <person name="Gruber A."/>
            <person name="Hipkin R."/>
            <person name="Janech M."/>
            <person name="Kroth P."/>
            <person name="Leese F."/>
            <person name="Lindquist E."/>
            <person name="Lyon B.R."/>
            <person name="Martin J."/>
            <person name="Mayer C."/>
            <person name="Parker M."/>
            <person name="Quesneville H."/>
            <person name="Raymond J."/>
            <person name="Uhlig C."/>
            <person name="Valentin K.U."/>
            <person name="Worden A.Z."/>
            <person name="Armbrust E.V."/>
            <person name="Bowler C."/>
            <person name="Green B."/>
            <person name="Moulton V."/>
            <person name="Van Oosterhout C."/>
            <person name="Grigoriev I."/>
        </authorList>
    </citation>
    <scope>NUCLEOTIDE SEQUENCE [LARGE SCALE GENOMIC DNA]</scope>
    <source>
        <strain evidence="2 3">CCMP1102</strain>
    </source>
</reference>
<proteinExistence type="predicted"/>
<evidence type="ECO:0000313" key="2">
    <source>
        <dbReference type="EMBL" id="OEU07228.1"/>
    </source>
</evidence>
<feature type="compositionally biased region" description="Basic and acidic residues" evidence="1">
    <location>
        <begin position="124"/>
        <end position="133"/>
    </location>
</feature>
<feature type="compositionally biased region" description="Low complexity" evidence="1">
    <location>
        <begin position="241"/>
        <end position="267"/>
    </location>
</feature>
<keyword evidence="3" id="KW-1185">Reference proteome</keyword>
<feature type="compositionally biased region" description="Basic and acidic residues" evidence="1">
    <location>
        <begin position="154"/>
        <end position="169"/>
    </location>
</feature>
<dbReference type="AlphaFoldDB" id="A0A1E7EMR7"/>
<feature type="region of interest" description="Disordered" evidence="1">
    <location>
        <begin position="1"/>
        <end position="22"/>
    </location>
</feature>
<organism evidence="2 3">
    <name type="scientific">Fragilariopsis cylindrus CCMP1102</name>
    <dbReference type="NCBI Taxonomy" id="635003"/>
    <lineage>
        <taxon>Eukaryota</taxon>
        <taxon>Sar</taxon>
        <taxon>Stramenopiles</taxon>
        <taxon>Ochrophyta</taxon>
        <taxon>Bacillariophyta</taxon>
        <taxon>Bacillariophyceae</taxon>
        <taxon>Bacillariophycidae</taxon>
        <taxon>Bacillariales</taxon>
        <taxon>Bacillariaceae</taxon>
        <taxon>Fragilariopsis</taxon>
    </lineage>
</organism>
<protein>
    <submittedName>
        <fullName evidence="2">Uncharacterized protein</fullName>
    </submittedName>
</protein>
<dbReference type="InParanoid" id="A0A1E7EMR7"/>
<sequence>MGRRIRSSHDNKRSSSNNNKSSLSSFSSLLKIISWCLFGLAQCILIKKYHDAAYKGNSVDNTHSHTTTTTQSVSKQFEQELILQGIGGIGGIGGNGNKNMNNHNRKSSSSGSSKSGSSTNQQEEQQKQKKTLPEPDGIFNGYPIYKFPIRTKNKKNEENKKKNNKKNEFENNEYEFENNESDLYSQFHCVGETWESPIQHKRSKVNVEQPWMHRSCQFQLFCYDTSTEEYVIYLNPSIHNTTSTSTTSTTASSTPPVQNTTETETTTASTQHSSPLLQKLIETQRQDRKKHNSTQQQHYLYKQPSYFDDTSTIYRNTTIIVDGAGQAIVDQYWTTNGKNIKSKYGDTSYGVAIGSMNGKWGEIDGQRLKWFPTIRYKSLQEDIIEKIELQQKPKNKYDVYTLPSSVIMIPFHSLSASNPGHLVWAYVHDFLPMYTLLEMYGFLHSDIDIDDDDDNSSTGNEMVDLLPIRYILPGERGLWAGCDWLDTRAKACHKILQKFAILMGTKRSKQKYFDEAASMSNIPNQTKVPITTNKAIELQLFNKQDQEKQHRPKHKRQKVLICSKNGLAGFGGISDHGDGKVGHGWERKDYKNKNNQEVQQIIPNKITDLQPNEPLLVIFSAYSSETRGIGFKREAEHLRNTINLDDTRKFYGLPSEGEMNIVVETHKLSQLSLEEQIILASKTAVFITYCGGGAITASFLPKGSSVIIYYREKGGAESNRHTGLPARLDWDFFNNLGYLHVNWIPADSRLNTIDEQPNENLILEELSRVYKLRKLHYGTL</sequence>